<dbReference type="GO" id="GO:0020037">
    <property type="term" value="F:heme binding"/>
    <property type="evidence" value="ECO:0007669"/>
    <property type="project" value="InterPro"/>
</dbReference>
<keyword evidence="1" id="KW-0349">Heme</keyword>
<dbReference type="GO" id="GO:0046872">
    <property type="term" value="F:metal ion binding"/>
    <property type="evidence" value="ECO:0007669"/>
    <property type="project" value="UniProtKB-KW"/>
</dbReference>
<reference evidence="6" key="1">
    <citation type="submission" date="2018-08" db="EMBL/GenBank/DDBJ databases">
        <authorList>
            <person name="Kim S.-J."/>
            <person name="Jung G.-Y."/>
        </authorList>
    </citation>
    <scope>NUCLEOTIDE SEQUENCE [LARGE SCALE GENOMIC DNA]</scope>
    <source>
        <strain evidence="6">GY_G</strain>
    </source>
</reference>
<dbReference type="EMBL" id="QRGP01000001">
    <property type="protein sequence ID" value="RDV07610.1"/>
    <property type="molecule type" value="Genomic_DNA"/>
</dbReference>
<name>A0A371BJ45_9SPHN</name>
<keyword evidence="3" id="KW-0408">Iron</keyword>
<dbReference type="PANTHER" id="PTHR40942:SF4">
    <property type="entry name" value="CYTOCHROME C5"/>
    <property type="match status" value="1"/>
</dbReference>
<organism evidence="5 6">
    <name type="scientific">Sphingorhabdus pulchriflava</name>
    <dbReference type="NCBI Taxonomy" id="2292257"/>
    <lineage>
        <taxon>Bacteria</taxon>
        <taxon>Pseudomonadati</taxon>
        <taxon>Pseudomonadota</taxon>
        <taxon>Alphaproteobacteria</taxon>
        <taxon>Sphingomonadales</taxon>
        <taxon>Sphingomonadaceae</taxon>
        <taxon>Sphingorhabdus</taxon>
    </lineage>
</organism>
<dbReference type="InterPro" id="IPR009056">
    <property type="entry name" value="Cyt_c-like_dom"/>
</dbReference>
<gene>
    <name evidence="5" type="ORF">DXH95_09835</name>
</gene>
<evidence type="ECO:0000259" key="4">
    <source>
        <dbReference type="Pfam" id="PF13442"/>
    </source>
</evidence>
<dbReference type="SUPFAM" id="SSF46626">
    <property type="entry name" value="Cytochrome c"/>
    <property type="match status" value="1"/>
</dbReference>
<dbReference type="PANTHER" id="PTHR40942">
    <property type="match status" value="1"/>
</dbReference>
<keyword evidence="6" id="KW-1185">Reference proteome</keyword>
<proteinExistence type="predicted"/>
<sequence length="119" mass="12592">MRKIALAILAMPLAACGSGEPPPKPLSEAESAMLSPSDPKLAELYAGSCKACHTVKDSLAPLTGDRSVWDTRWTQGEDVLLAAAIQGKKGMPAGGQCFSCTPDDMKALIRFMAGREEKQ</sequence>
<feature type="domain" description="Cytochrome c" evidence="4">
    <location>
        <begin position="41"/>
        <end position="112"/>
    </location>
</feature>
<keyword evidence="2" id="KW-0479">Metal-binding</keyword>
<dbReference type="Pfam" id="PF13442">
    <property type="entry name" value="Cytochrome_CBB3"/>
    <property type="match status" value="1"/>
</dbReference>
<dbReference type="RefSeq" id="WP_115549154.1">
    <property type="nucleotide sequence ID" value="NZ_QRGP01000001.1"/>
</dbReference>
<evidence type="ECO:0000256" key="2">
    <source>
        <dbReference type="ARBA" id="ARBA00022723"/>
    </source>
</evidence>
<evidence type="ECO:0000256" key="3">
    <source>
        <dbReference type="ARBA" id="ARBA00023004"/>
    </source>
</evidence>
<evidence type="ECO:0000313" key="6">
    <source>
        <dbReference type="Proteomes" id="UP000263833"/>
    </source>
</evidence>
<comment type="caution">
    <text evidence="5">The sequence shown here is derived from an EMBL/GenBank/DDBJ whole genome shotgun (WGS) entry which is preliminary data.</text>
</comment>
<protein>
    <submittedName>
        <fullName evidence="5">Cytochrome c5 family protein</fullName>
    </submittedName>
</protein>
<dbReference type="Proteomes" id="UP000263833">
    <property type="component" value="Unassembled WGS sequence"/>
</dbReference>
<dbReference type="OrthoDB" id="9814708at2"/>
<accession>A0A371BJ45</accession>
<evidence type="ECO:0000313" key="5">
    <source>
        <dbReference type="EMBL" id="RDV07610.1"/>
    </source>
</evidence>
<dbReference type="Gene3D" id="1.10.760.10">
    <property type="entry name" value="Cytochrome c-like domain"/>
    <property type="match status" value="1"/>
</dbReference>
<dbReference type="InterPro" id="IPR036909">
    <property type="entry name" value="Cyt_c-like_dom_sf"/>
</dbReference>
<dbReference type="GO" id="GO:0009055">
    <property type="term" value="F:electron transfer activity"/>
    <property type="evidence" value="ECO:0007669"/>
    <property type="project" value="InterPro"/>
</dbReference>
<evidence type="ECO:0000256" key="1">
    <source>
        <dbReference type="ARBA" id="ARBA00022617"/>
    </source>
</evidence>
<dbReference type="AlphaFoldDB" id="A0A371BJ45"/>